<evidence type="ECO:0000256" key="1">
    <source>
        <dbReference type="ARBA" id="ARBA00022679"/>
    </source>
</evidence>
<dbReference type="InterPro" id="IPR050769">
    <property type="entry name" value="NAT_camello-type"/>
</dbReference>
<dbReference type="AlphaFoldDB" id="A0A559IYH0"/>
<dbReference type="InterPro" id="IPR016181">
    <property type="entry name" value="Acyl_CoA_acyltransferase"/>
</dbReference>
<organism evidence="3 4">
    <name type="scientific">Paenibacillus agilis</name>
    <dbReference type="NCBI Taxonomy" id="3020863"/>
    <lineage>
        <taxon>Bacteria</taxon>
        <taxon>Bacillati</taxon>
        <taxon>Bacillota</taxon>
        <taxon>Bacilli</taxon>
        <taxon>Bacillales</taxon>
        <taxon>Paenibacillaceae</taxon>
        <taxon>Paenibacillus</taxon>
    </lineage>
</organism>
<proteinExistence type="predicted"/>
<evidence type="ECO:0000313" key="4">
    <source>
        <dbReference type="Proteomes" id="UP000318102"/>
    </source>
</evidence>
<dbReference type="PANTHER" id="PTHR13947">
    <property type="entry name" value="GNAT FAMILY N-ACETYLTRANSFERASE"/>
    <property type="match status" value="1"/>
</dbReference>
<dbReference type="InterPro" id="IPR000182">
    <property type="entry name" value="GNAT_dom"/>
</dbReference>
<keyword evidence="1" id="KW-0808">Transferase</keyword>
<keyword evidence="4" id="KW-1185">Reference proteome</keyword>
<dbReference type="GO" id="GO:0008080">
    <property type="term" value="F:N-acetyltransferase activity"/>
    <property type="evidence" value="ECO:0007669"/>
    <property type="project" value="InterPro"/>
</dbReference>
<dbReference type="RefSeq" id="WP_144988373.1">
    <property type="nucleotide sequence ID" value="NZ_VNJK01000001.1"/>
</dbReference>
<dbReference type="CDD" id="cd04301">
    <property type="entry name" value="NAT_SF"/>
    <property type="match status" value="1"/>
</dbReference>
<dbReference type="Gene3D" id="3.40.630.30">
    <property type="match status" value="1"/>
</dbReference>
<feature type="domain" description="N-acetyltransferase" evidence="2">
    <location>
        <begin position="1"/>
        <end position="149"/>
    </location>
</feature>
<dbReference type="PROSITE" id="PS51186">
    <property type="entry name" value="GNAT"/>
    <property type="match status" value="1"/>
</dbReference>
<evidence type="ECO:0000313" key="3">
    <source>
        <dbReference type="EMBL" id="TVX92679.1"/>
    </source>
</evidence>
<comment type="caution">
    <text evidence="3">The sequence shown here is derived from an EMBL/GenBank/DDBJ whole genome shotgun (WGS) entry which is preliminary data.</text>
</comment>
<reference evidence="3 4" key="1">
    <citation type="submission" date="2019-07" db="EMBL/GenBank/DDBJ databases">
        <authorList>
            <person name="Kim J."/>
        </authorList>
    </citation>
    <scope>NUCLEOTIDE SEQUENCE [LARGE SCALE GENOMIC DNA]</scope>
    <source>
        <strain evidence="3 4">N4</strain>
    </source>
</reference>
<dbReference type="SUPFAM" id="SSF55729">
    <property type="entry name" value="Acyl-CoA N-acyltransferases (Nat)"/>
    <property type="match status" value="1"/>
</dbReference>
<dbReference type="OrthoDB" id="46888at2"/>
<dbReference type="EMBL" id="VNJK01000001">
    <property type="protein sequence ID" value="TVX92679.1"/>
    <property type="molecule type" value="Genomic_DNA"/>
</dbReference>
<gene>
    <name evidence="3" type="ORF">FPZ44_06235</name>
</gene>
<name>A0A559IYH0_9BACL</name>
<dbReference type="PANTHER" id="PTHR13947:SF37">
    <property type="entry name" value="LD18367P"/>
    <property type="match status" value="1"/>
</dbReference>
<dbReference type="Pfam" id="PF00583">
    <property type="entry name" value="Acetyltransf_1"/>
    <property type="match status" value="1"/>
</dbReference>
<accession>A0A559IYH0</accession>
<sequence>MIHTLIVDNEAIAKQMLDVQIPSYQVEAELIGFYDIPPLKDTVETLMASNETFKGYYVEGELTAFISYIDEGQLIDICRLVVHPDHFRKGIAKKLVAHIIDDIAKNKKVIVSTGAKNTPAKQLYKQCGFQEMKEIEVAPHMFITSFERK</sequence>
<dbReference type="Proteomes" id="UP000318102">
    <property type="component" value="Unassembled WGS sequence"/>
</dbReference>
<protein>
    <submittedName>
        <fullName evidence="3">GNAT family N-acetyltransferase</fullName>
    </submittedName>
</protein>
<evidence type="ECO:0000259" key="2">
    <source>
        <dbReference type="PROSITE" id="PS51186"/>
    </source>
</evidence>